<comment type="subcellular location">
    <subcellularLocation>
        <location evidence="1">Secreted</location>
    </subcellularLocation>
</comment>
<evidence type="ECO:0000256" key="1">
    <source>
        <dbReference type="ARBA" id="ARBA00004613"/>
    </source>
</evidence>
<proteinExistence type="evidence at transcript level"/>
<evidence type="ECO:0000256" key="3">
    <source>
        <dbReference type="SAM" id="MobiDB-lite"/>
    </source>
</evidence>
<keyword evidence="2" id="KW-0964">Secreted</keyword>
<accession>L7LQ71</accession>
<name>L7LQ71_RHIPC</name>
<feature type="compositionally biased region" description="Basic residues" evidence="3">
    <location>
        <begin position="172"/>
        <end position="181"/>
    </location>
</feature>
<reference evidence="6" key="1">
    <citation type="submission" date="2012-11" db="EMBL/GenBank/DDBJ databases">
        <authorList>
            <person name="Lucero-Rivera Y.E."/>
            <person name="Tovar-Ramirez D."/>
        </authorList>
    </citation>
    <scope>NUCLEOTIDE SEQUENCE</scope>
    <source>
        <tissue evidence="6">Salivary gland</tissue>
    </source>
</reference>
<evidence type="ECO:0000259" key="5">
    <source>
        <dbReference type="SMART" id="SM01318"/>
    </source>
</evidence>
<dbReference type="AlphaFoldDB" id="L7LQ71"/>
<feature type="domain" description="Single" evidence="5">
    <location>
        <begin position="104"/>
        <end position="168"/>
    </location>
</feature>
<dbReference type="GO" id="GO:0005576">
    <property type="term" value="C:extracellular region"/>
    <property type="evidence" value="ECO:0007669"/>
    <property type="project" value="UniProtKB-SubCell"/>
</dbReference>
<protein>
    <submittedName>
        <fullName evidence="6">Putative 8.9 kDa family member</fullName>
    </submittedName>
</protein>
<sequence length="203" mass="22824">MFDKLLLIVWLLCLSYSLTSGHPNVKQVEIFNVNTTGKYCEYNGTNFTSIHEPDGKCYRLSCESWHKKVLLTSCQDPPQGCNLTGTGTFPHCCEPTCFSMTHACKLPNGTPLRDGEELNSTYPCAYYKCNNGSLNTTECEEVSDPHCKRSMVFPNYPYPHCCGAATLCSGRGNKRKRRSRESHKNNSEGSSKNKTRKEKNKQA</sequence>
<feature type="chain" id="PRO_5003981018" evidence="4">
    <location>
        <begin position="22"/>
        <end position="203"/>
    </location>
</feature>
<evidence type="ECO:0000256" key="2">
    <source>
        <dbReference type="ARBA" id="ARBA00022525"/>
    </source>
</evidence>
<dbReference type="EMBL" id="GACK01010968">
    <property type="protein sequence ID" value="JAA54066.1"/>
    <property type="molecule type" value="mRNA"/>
</dbReference>
<organism evidence="6">
    <name type="scientific">Rhipicephalus pulchellus</name>
    <name type="common">Yellow backed tick</name>
    <name type="synonym">Dermacentor pulchellus</name>
    <dbReference type="NCBI Taxonomy" id="72859"/>
    <lineage>
        <taxon>Eukaryota</taxon>
        <taxon>Metazoa</taxon>
        <taxon>Ecdysozoa</taxon>
        <taxon>Arthropoda</taxon>
        <taxon>Chelicerata</taxon>
        <taxon>Arachnida</taxon>
        <taxon>Acari</taxon>
        <taxon>Parasitiformes</taxon>
        <taxon>Ixodida</taxon>
        <taxon>Ixodoidea</taxon>
        <taxon>Ixodidae</taxon>
        <taxon>Rhipicephalinae</taxon>
        <taxon>Rhipicephalus</taxon>
        <taxon>Rhipicephalus</taxon>
    </lineage>
</organism>
<dbReference type="SMART" id="SM01318">
    <property type="entry name" value="SVWC"/>
    <property type="match status" value="2"/>
</dbReference>
<dbReference type="InterPro" id="IPR029277">
    <property type="entry name" value="SVWC_dom"/>
</dbReference>
<feature type="domain" description="Single" evidence="5">
    <location>
        <begin position="40"/>
        <end position="97"/>
    </location>
</feature>
<feature type="region of interest" description="Disordered" evidence="3">
    <location>
        <begin position="171"/>
        <end position="203"/>
    </location>
</feature>
<reference evidence="6" key="2">
    <citation type="journal article" date="2015" name="J. Proteomics">
        <title>Sexual differences in the sialomes of the zebra tick, Rhipicephalus pulchellus.</title>
        <authorList>
            <person name="Tan A.W."/>
            <person name="Francischetti I.M."/>
            <person name="Slovak M."/>
            <person name="Kini R.M."/>
            <person name="Ribeiro J.M."/>
        </authorList>
    </citation>
    <scope>NUCLEOTIDE SEQUENCE</scope>
    <source>
        <tissue evidence="6">Salivary gland</tissue>
    </source>
</reference>
<evidence type="ECO:0000256" key="4">
    <source>
        <dbReference type="SAM" id="SignalP"/>
    </source>
</evidence>
<evidence type="ECO:0000313" key="6">
    <source>
        <dbReference type="EMBL" id="JAA54066.1"/>
    </source>
</evidence>
<dbReference type="Pfam" id="PF15430">
    <property type="entry name" value="SVWC"/>
    <property type="match status" value="1"/>
</dbReference>
<feature type="compositionally biased region" description="Basic residues" evidence="3">
    <location>
        <begin position="193"/>
        <end position="203"/>
    </location>
</feature>
<keyword evidence="4" id="KW-0732">Signal</keyword>
<feature type="signal peptide" evidence="4">
    <location>
        <begin position="1"/>
        <end position="21"/>
    </location>
</feature>